<dbReference type="AlphaFoldDB" id="A0A1M6G0B7"/>
<evidence type="ECO:0000259" key="3">
    <source>
        <dbReference type="Pfam" id="PF14240"/>
    </source>
</evidence>
<dbReference type="RefSeq" id="WP_073151906.1">
    <property type="nucleotide sequence ID" value="NZ_FQYY01000007.1"/>
</dbReference>
<evidence type="ECO:0000313" key="4">
    <source>
        <dbReference type="EMBL" id="SHJ03282.1"/>
    </source>
</evidence>
<feature type="region of interest" description="Disordered" evidence="1">
    <location>
        <begin position="196"/>
        <end position="244"/>
    </location>
</feature>
<name>A0A1M6G0B7_9FLAO</name>
<dbReference type="Proteomes" id="UP000184225">
    <property type="component" value="Unassembled WGS sequence"/>
</dbReference>
<dbReference type="STRING" id="579105.SAMN04488096_10750"/>
<evidence type="ECO:0000313" key="5">
    <source>
        <dbReference type="Proteomes" id="UP000184225"/>
    </source>
</evidence>
<reference evidence="4 5" key="1">
    <citation type="submission" date="2016-11" db="EMBL/GenBank/DDBJ databases">
        <authorList>
            <person name="Jaros S."/>
            <person name="Januszkiewicz K."/>
            <person name="Wedrychowicz H."/>
        </authorList>
    </citation>
    <scope>NUCLEOTIDE SEQUENCE [LARGE SCALE GENOMIC DNA]</scope>
    <source>
        <strain evidence="4 5">DSM 21425</strain>
    </source>
</reference>
<feature type="compositionally biased region" description="Basic and acidic residues" evidence="1">
    <location>
        <begin position="206"/>
        <end position="236"/>
    </location>
</feature>
<feature type="domain" description="YHYH" evidence="3">
    <location>
        <begin position="226"/>
        <end position="319"/>
    </location>
</feature>
<keyword evidence="5" id="KW-1185">Reference proteome</keyword>
<feature type="chain" id="PRO_5012635649" evidence="2">
    <location>
        <begin position="26"/>
        <end position="364"/>
    </location>
</feature>
<proteinExistence type="predicted"/>
<sequence length="364" mass="39557">MKFKFIKKYFIGLSLIALGSLSFIACSGTNKKKSNTTETAKDSLKVIKVDPANFVTDGVTVTIVPCTLSNGTKTDCYQIVANSIPSDHQVGPWCPTNISDDAAAGGIWLENGEVYDVDGEFIKELATFYDDSTWLMYDNQGDIFVTNSLEDCENAANPNVGEEYKNFCVECLPSYITEVSPSFLIPVTPILQETPILFSSGPRGPKPSEEADGHQPPERPRNGERPEHPDRPEHPRGNNIPSTRGVALNGIEFSAPAPTDNILSAYTLAPFDDAGGHINVHQGYHYHAATGFSTKIKQEDGHAALIGYALDGIGIYELKDINGNEASGLDKLRGHSDNTRGYHYHVDKAGSNNFINGLKGAYPN</sequence>
<dbReference type="InterPro" id="IPR025924">
    <property type="entry name" value="YHYH_dom"/>
</dbReference>
<dbReference type="Pfam" id="PF14240">
    <property type="entry name" value="YHYH"/>
    <property type="match status" value="1"/>
</dbReference>
<feature type="signal peptide" evidence="2">
    <location>
        <begin position="1"/>
        <end position="25"/>
    </location>
</feature>
<dbReference type="OrthoDB" id="9796530at2"/>
<keyword evidence="2" id="KW-0732">Signal</keyword>
<protein>
    <submittedName>
        <fullName evidence="4">YHYH protein</fullName>
    </submittedName>
</protein>
<evidence type="ECO:0000256" key="1">
    <source>
        <dbReference type="SAM" id="MobiDB-lite"/>
    </source>
</evidence>
<accession>A0A1M6G0B7</accession>
<dbReference type="PROSITE" id="PS51257">
    <property type="entry name" value="PROKAR_LIPOPROTEIN"/>
    <property type="match status" value="1"/>
</dbReference>
<dbReference type="EMBL" id="FQYY01000007">
    <property type="protein sequence ID" value="SHJ03282.1"/>
    <property type="molecule type" value="Genomic_DNA"/>
</dbReference>
<gene>
    <name evidence="4" type="ORF">SAMN04488096_10750</name>
</gene>
<organism evidence="4 5">
    <name type="scientific">Mesonia phycicola</name>
    <dbReference type="NCBI Taxonomy" id="579105"/>
    <lineage>
        <taxon>Bacteria</taxon>
        <taxon>Pseudomonadati</taxon>
        <taxon>Bacteroidota</taxon>
        <taxon>Flavobacteriia</taxon>
        <taxon>Flavobacteriales</taxon>
        <taxon>Flavobacteriaceae</taxon>
        <taxon>Mesonia</taxon>
    </lineage>
</organism>
<evidence type="ECO:0000256" key="2">
    <source>
        <dbReference type="SAM" id="SignalP"/>
    </source>
</evidence>